<reference evidence="1 2" key="1">
    <citation type="journal article" date="2024" name="G3 (Bethesda)">
        <title>Genome assembly of Hibiscus sabdariffa L. provides insights into metabolisms of medicinal natural products.</title>
        <authorList>
            <person name="Kim T."/>
        </authorList>
    </citation>
    <scope>NUCLEOTIDE SEQUENCE [LARGE SCALE GENOMIC DNA]</scope>
    <source>
        <strain evidence="1">TK-2024</strain>
        <tissue evidence="1">Old leaves</tissue>
    </source>
</reference>
<sequence length="74" mass="8559">MFKLELSLKQLLVSELLSISSEVTQGNRFCWSDELYPGEFGDLKVCNLYSNETFEPVHPRLRYANFSMQPSARP</sequence>
<dbReference type="PANTHER" id="PTHR15827">
    <property type="entry name" value="CYCLIN-DEPENDENT KINASE 2-INTERACTING PROTEIN"/>
    <property type="match status" value="1"/>
</dbReference>
<keyword evidence="2" id="KW-1185">Reference proteome</keyword>
<name>A0ABR2FU13_9ROSI</name>
<evidence type="ECO:0000313" key="1">
    <source>
        <dbReference type="EMBL" id="KAK8587461.1"/>
    </source>
</evidence>
<dbReference type="PANTHER" id="PTHR15827:SF2">
    <property type="entry name" value="CYCLIN-DEPENDENT KINASE 2-INTERACTING PROTEIN"/>
    <property type="match status" value="1"/>
</dbReference>
<gene>
    <name evidence="1" type="ORF">V6N12_021952</name>
</gene>
<protein>
    <submittedName>
        <fullName evidence="1">Uncharacterized protein</fullName>
    </submittedName>
</protein>
<accession>A0ABR2FU13</accession>
<dbReference type="EMBL" id="JBBPBM010000004">
    <property type="protein sequence ID" value="KAK8587461.1"/>
    <property type="molecule type" value="Genomic_DNA"/>
</dbReference>
<organism evidence="1 2">
    <name type="scientific">Hibiscus sabdariffa</name>
    <name type="common">roselle</name>
    <dbReference type="NCBI Taxonomy" id="183260"/>
    <lineage>
        <taxon>Eukaryota</taxon>
        <taxon>Viridiplantae</taxon>
        <taxon>Streptophyta</taxon>
        <taxon>Embryophyta</taxon>
        <taxon>Tracheophyta</taxon>
        <taxon>Spermatophyta</taxon>
        <taxon>Magnoliopsida</taxon>
        <taxon>eudicotyledons</taxon>
        <taxon>Gunneridae</taxon>
        <taxon>Pentapetalae</taxon>
        <taxon>rosids</taxon>
        <taxon>malvids</taxon>
        <taxon>Malvales</taxon>
        <taxon>Malvaceae</taxon>
        <taxon>Malvoideae</taxon>
        <taxon>Hibiscus</taxon>
    </lineage>
</organism>
<evidence type="ECO:0000313" key="2">
    <source>
        <dbReference type="Proteomes" id="UP001472677"/>
    </source>
</evidence>
<proteinExistence type="predicted"/>
<dbReference type="Proteomes" id="UP001472677">
    <property type="component" value="Unassembled WGS sequence"/>
</dbReference>
<comment type="caution">
    <text evidence="1">The sequence shown here is derived from an EMBL/GenBank/DDBJ whole genome shotgun (WGS) entry which is preliminary data.</text>
</comment>